<feature type="region of interest" description="Disordered" evidence="1">
    <location>
        <begin position="46"/>
        <end position="66"/>
    </location>
</feature>
<feature type="compositionally biased region" description="Basic and acidic residues" evidence="1">
    <location>
        <begin position="46"/>
        <end position="65"/>
    </location>
</feature>
<dbReference type="PANTHER" id="PTHR33157:SF14">
    <property type="entry name" value="AUTONOMOUS TRANSPOSABLE ELEMENT EN-1 MOSAIC PROTEIN"/>
    <property type="match status" value="1"/>
</dbReference>
<dbReference type="EMBL" id="CP144750">
    <property type="protein sequence ID" value="WVZ80630.1"/>
    <property type="molecule type" value="Genomic_DNA"/>
</dbReference>
<proteinExistence type="predicted"/>
<organism evidence="2 3">
    <name type="scientific">Paspalum notatum var. saurae</name>
    <dbReference type="NCBI Taxonomy" id="547442"/>
    <lineage>
        <taxon>Eukaryota</taxon>
        <taxon>Viridiplantae</taxon>
        <taxon>Streptophyta</taxon>
        <taxon>Embryophyta</taxon>
        <taxon>Tracheophyta</taxon>
        <taxon>Spermatophyta</taxon>
        <taxon>Magnoliopsida</taxon>
        <taxon>Liliopsida</taxon>
        <taxon>Poales</taxon>
        <taxon>Poaceae</taxon>
        <taxon>PACMAD clade</taxon>
        <taxon>Panicoideae</taxon>
        <taxon>Andropogonodae</taxon>
        <taxon>Paspaleae</taxon>
        <taxon>Paspalinae</taxon>
        <taxon>Paspalum</taxon>
    </lineage>
</organism>
<dbReference type="Proteomes" id="UP001341281">
    <property type="component" value="Chromosome 06"/>
</dbReference>
<evidence type="ECO:0000313" key="2">
    <source>
        <dbReference type="EMBL" id="WVZ80630.1"/>
    </source>
</evidence>
<dbReference type="PANTHER" id="PTHR33157">
    <property type="entry name" value="AUTONOMOUS TRANSPOSABLE ELEMENT EN-1 MOSAIC PROTEIN-RELATED"/>
    <property type="match status" value="1"/>
</dbReference>
<dbReference type="GO" id="GO:0032196">
    <property type="term" value="P:transposition"/>
    <property type="evidence" value="ECO:0007669"/>
    <property type="project" value="InterPro"/>
</dbReference>
<dbReference type="Pfam" id="PF03004">
    <property type="entry name" value="Transposase_24"/>
    <property type="match status" value="1"/>
</dbReference>
<evidence type="ECO:0000313" key="3">
    <source>
        <dbReference type="Proteomes" id="UP001341281"/>
    </source>
</evidence>
<sequence>MTKKKGANTIYLKEEEYLKTEVDWLVKDIEAWRWLAKLWSSPEWIEKSEGKRSNRGQDPRHKYGADGHFGLQRRMEAESGTQESLLNVFLRGHRGPDLNNTDVLCSQAAKDKLDRYGQEMVKRHGEGVQWMQQPIDVDALYQSGLPLAQGLLTTTPLCLVWDRRVRLQRLLDGPGLKMHKRRLMKLERRLSRRERRLAKPASRANKPLRTVFVYAGELATILPSCFHSTDHPTGADATSGPPSPGMDAISGPVGIWRVVGVAANTGLTDGTAGLADATIGLSATYGVDATGSFLGTRSESQLCPLDSATSGSAACTTDKLLATSDSFILQGSGSHPGNVTPEAEVDPNEYLRHSAGGSGSGHNSNYPQ</sequence>
<dbReference type="InterPro" id="IPR004252">
    <property type="entry name" value="Probable_transposase_24"/>
</dbReference>
<feature type="region of interest" description="Disordered" evidence="1">
    <location>
        <begin position="331"/>
        <end position="368"/>
    </location>
</feature>
<protein>
    <submittedName>
        <fullName evidence="2">Uncharacterized protein</fullName>
    </submittedName>
</protein>
<feature type="non-terminal residue" evidence="2">
    <location>
        <position position="1"/>
    </location>
</feature>
<evidence type="ECO:0000256" key="1">
    <source>
        <dbReference type="SAM" id="MobiDB-lite"/>
    </source>
</evidence>
<accession>A0AAQ3U0E5</accession>
<keyword evidence="3" id="KW-1185">Reference proteome</keyword>
<dbReference type="AlphaFoldDB" id="A0AAQ3U0E5"/>
<gene>
    <name evidence="2" type="ORF">U9M48_028089</name>
</gene>
<dbReference type="InterPro" id="IPR039266">
    <property type="entry name" value="EN-1/SPM"/>
</dbReference>
<name>A0AAQ3U0E5_PASNO</name>
<reference evidence="2 3" key="1">
    <citation type="submission" date="2024-02" db="EMBL/GenBank/DDBJ databases">
        <title>High-quality chromosome-scale genome assembly of Pensacola bahiagrass (Paspalum notatum Flugge var. saurae).</title>
        <authorList>
            <person name="Vega J.M."/>
            <person name="Podio M."/>
            <person name="Orjuela J."/>
            <person name="Siena L.A."/>
            <person name="Pessino S.C."/>
            <person name="Combes M.C."/>
            <person name="Mariac C."/>
            <person name="Albertini E."/>
            <person name="Pupilli F."/>
            <person name="Ortiz J.P.A."/>
            <person name="Leblanc O."/>
        </authorList>
    </citation>
    <scope>NUCLEOTIDE SEQUENCE [LARGE SCALE GENOMIC DNA]</scope>
    <source>
        <strain evidence="2">R1</strain>
        <tissue evidence="2">Leaf</tissue>
    </source>
</reference>